<feature type="transmembrane region" description="Helical" evidence="6">
    <location>
        <begin position="15"/>
        <end position="35"/>
    </location>
</feature>
<evidence type="ECO:0000259" key="7">
    <source>
        <dbReference type="Pfam" id="PF00892"/>
    </source>
</evidence>
<evidence type="ECO:0000256" key="2">
    <source>
        <dbReference type="ARBA" id="ARBA00009853"/>
    </source>
</evidence>
<dbReference type="GO" id="GO:0016020">
    <property type="term" value="C:membrane"/>
    <property type="evidence" value="ECO:0007669"/>
    <property type="project" value="UniProtKB-SubCell"/>
</dbReference>
<feature type="transmembrane region" description="Helical" evidence="6">
    <location>
        <begin position="154"/>
        <end position="174"/>
    </location>
</feature>
<comment type="subcellular location">
    <subcellularLocation>
        <location evidence="1">Membrane</location>
        <topology evidence="1">Multi-pass membrane protein</topology>
    </subcellularLocation>
</comment>
<feature type="transmembrane region" description="Helical" evidence="6">
    <location>
        <begin position="254"/>
        <end position="273"/>
    </location>
</feature>
<accession>A0A0U1NPL2</accession>
<feature type="transmembrane region" description="Helical" evidence="6">
    <location>
        <begin position="132"/>
        <end position="148"/>
    </location>
</feature>
<organism evidence="8 9">
    <name type="scientific">Nereida ignava</name>
    <dbReference type="NCBI Taxonomy" id="282199"/>
    <lineage>
        <taxon>Bacteria</taxon>
        <taxon>Pseudomonadati</taxon>
        <taxon>Pseudomonadota</taxon>
        <taxon>Alphaproteobacteria</taxon>
        <taxon>Rhodobacterales</taxon>
        <taxon>Roseobacteraceae</taxon>
        <taxon>Nereida</taxon>
    </lineage>
</organism>
<keyword evidence="4 6" id="KW-1133">Transmembrane helix</keyword>
<dbReference type="RefSeq" id="WP_370726554.1">
    <property type="nucleotide sequence ID" value="NZ_CVPC01000029.1"/>
</dbReference>
<feature type="transmembrane region" description="Helical" evidence="6">
    <location>
        <begin position="225"/>
        <end position="247"/>
    </location>
</feature>
<reference evidence="8 9" key="1">
    <citation type="submission" date="2015-04" db="EMBL/GenBank/DDBJ databases">
        <authorList>
            <person name="Syromyatnikov M.Y."/>
            <person name="Popov V.N."/>
        </authorList>
    </citation>
    <scope>NUCLEOTIDE SEQUENCE [LARGE SCALE GENOMIC DNA]</scope>
    <source>
        <strain evidence="8 9">CECT 5292</strain>
    </source>
</reference>
<evidence type="ECO:0000256" key="6">
    <source>
        <dbReference type="SAM" id="Phobius"/>
    </source>
</evidence>
<dbReference type="SUPFAM" id="SSF103481">
    <property type="entry name" value="Multidrug resistance efflux transporter EmrE"/>
    <property type="match status" value="2"/>
</dbReference>
<dbReference type="AlphaFoldDB" id="A0A0U1NPL2"/>
<protein>
    <submittedName>
        <fullName evidence="8">Carboxylate/amino acid/amine transporter</fullName>
    </submittedName>
</protein>
<dbReference type="InterPro" id="IPR000620">
    <property type="entry name" value="EamA_dom"/>
</dbReference>
<evidence type="ECO:0000313" key="9">
    <source>
        <dbReference type="Proteomes" id="UP000048949"/>
    </source>
</evidence>
<feature type="transmembrane region" description="Helical" evidence="6">
    <location>
        <begin position="80"/>
        <end position="100"/>
    </location>
</feature>
<evidence type="ECO:0000256" key="5">
    <source>
        <dbReference type="ARBA" id="ARBA00023136"/>
    </source>
</evidence>
<dbReference type="Pfam" id="PF00892">
    <property type="entry name" value="EamA"/>
    <property type="match status" value="2"/>
</dbReference>
<dbReference type="InterPro" id="IPR037185">
    <property type="entry name" value="EmrE-like"/>
</dbReference>
<feature type="domain" description="EamA" evidence="7">
    <location>
        <begin position="16"/>
        <end position="148"/>
    </location>
</feature>
<evidence type="ECO:0000256" key="3">
    <source>
        <dbReference type="ARBA" id="ARBA00022692"/>
    </source>
</evidence>
<sequence>MTLNISHTAPSDRTLAGVALMLGFCITAPLLDVAAKLASDRISVGQITAARFVVQCVLMAPFLFVIKLSLKVDKSQRPALCFRAGLLLASTFCFVAAISVMPLADALAIVFVAPFIVLLVGKLYLDEEVGPRRVGAALLGFLGVLFVIQPSFAAFGAVALFPLGTALSFAFYILVTRGLSRRIHPVTLQFYTGLIASIMCVPVIIWSQGKGSELISIVWPEGIFWLWLLGVGFFATISHMMMTYALAIAPSATLAPLQYFELPMAALLGLIVFGDFPNVLALTGITIIIAAGLYMIHRERVASRDAMTSRADAIAVGNCGVEK</sequence>
<dbReference type="Proteomes" id="UP000048949">
    <property type="component" value="Unassembled WGS sequence"/>
</dbReference>
<proteinExistence type="inferred from homology"/>
<feature type="transmembrane region" description="Helical" evidence="6">
    <location>
        <begin position="186"/>
        <end position="205"/>
    </location>
</feature>
<keyword evidence="3 6" id="KW-0812">Transmembrane</keyword>
<dbReference type="PANTHER" id="PTHR22911:SF6">
    <property type="entry name" value="SOLUTE CARRIER FAMILY 35 MEMBER G1"/>
    <property type="match status" value="1"/>
</dbReference>
<gene>
    <name evidence="8" type="ORF">NIG5292_02745</name>
</gene>
<feature type="transmembrane region" description="Helical" evidence="6">
    <location>
        <begin position="279"/>
        <end position="297"/>
    </location>
</feature>
<keyword evidence="9" id="KW-1185">Reference proteome</keyword>
<keyword evidence="5 6" id="KW-0472">Membrane</keyword>
<feature type="transmembrane region" description="Helical" evidence="6">
    <location>
        <begin position="106"/>
        <end position="125"/>
    </location>
</feature>
<evidence type="ECO:0000256" key="4">
    <source>
        <dbReference type="ARBA" id="ARBA00022989"/>
    </source>
</evidence>
<comment type="similarity">
    <text evidence="2">Belongs to the drug/metabolite transporter (DMT) superfamily. 10 TMS drug/metabolite exporter (DME) (TC 2.A.7.3) family.</text>
</comment>
<name>A0A0U1NPL2_9RHOB</name>
<feature type="transmembrane region" description="Helical" evidence="6">
    <location>
        <begin position="47"/>
        <end position="68"/>
    </location>
</feature>
<evidence type="ECO:0000313" key="8">
    <source>
        <dbReference type="EMBL" id="CRK76680.1"/>
    </source>
</evidence>
<dbReference type="EMBL" id="CVQV01000029">
    <property type="protein sequence ID" value="CRK76680.1"/>
    <property type="molecule type" value="Genomic_DNA"/>
</dbReference>
<dbReference type="PANTHER" id="PTHR22911">
    <property type="entry name" value="ACYL-MALONYL CONDENSING ENZYME-RELATED"/>
    <property type="match status" value="1"/>
</dbReference>
<evidence type="ECO:0000256" key="1">
    <source>
        <dbReference type="ARBA" id="ARBA00004141"/>
    </source>
</evidence>
<feature type="domain" description="EamA" evidence="7">
    <location>
        <begin position="160"/>
        <end position="291"/>
    </location>
</feature>